<dbReference type="InterPro" id="IPR054691">
    <property type="entry name" value="LeuA/HCS_post-cat"/>
</dbReference>
<evidence type="ECO:0000256" key="7">
    <source>
        <dbReference type="ARBA" id="ARBA00022679"/>
    </source>
</evidence>
<dbReference type="PANTHER" id="PTHR10277:SF9">
    <property type="entry name" value="2-ISOPROPYLMALATE SYNTHASE 1, CHLOROPLASTIC-RELATED"/>
    <property type="match status" value="1"/>
</dbReference>
<dbReference type="GO" id="GO:0003985">
    <property type="term" value="F:acetyl-CoA C-acetyltransferase activity"/>
    <property type="evidence" value="ECO:0007669"/>
    <property type="project" value="UniProtKB-UniRule"/>
</dbReference>
<keyword evidence="9 11" id="KW-0464">Manganese</keyword>
<dbReference type="Pfam" id="PF00682">
    <property type="entry name" value="HMGL-like"/>
    <property type="match status" value="1"/>
</dbReference>
<comment type="cofactor">
    <cofactor evidence="11">
        <name>Mn(2+)</name>
        <dbReference type="ChEBI" id="CHEBI:29035"/>
    </cofactor>
</comment>
<evidence type="ECO:0000256" key="8">
    <source>
        <dbReference type="ARBA" id="ARBA00022723"/>
    </source>
</evidence>
<dbReference type="EMBL" id="BEXT01000001">
    <property type="protein sequence ID" value="GBC60016.1"/>
    <property type="molecule type" value="Genomic_DNA"/>
</dbReference>
<dbReference type="UniPathway" id="UPA00048">
    <property type="reaction ID" value="UER00070"/>
</dbReference>
<dbReference type="GO" id="GO:0009098">
    <property type="term" value="P:L-leucine biosynthetic process"/>
    <property type="evidence" value="ECO:0007669"/>
    <property type="project" value="UniProtKB-UniRule"/>
</dbReference>
<dbReference type="SUPFAM" id="SSF110921">
    <property type="entry name" value="2-isopropylmalate synthase LeuA, allosteric (dimerisation) domain"/>
    <property type="match status" value="1"/>
</dbReference>
<dbReference type="Gene3D" id="3.30.160.270">
    <property type="match status" value="1"/>
</dbReference>
<evidence type="ECO:0000256" key="2">
    <source>
        <dbReference type="ARBA" id="ARBA00009396"/>
    </source>
</evidence>
<dbReference type="FunFam" id="1.10.238.260:FF:000001">
    <property type="entry name" value="2-isopropylmalate synthase"/>
    <property type="match status" value="1"/>
</dbReference>
<dbReference type="HAMAP" id="MF_01025">
    <property type="entry name" value="LeuA_type1"/>
    <property type="match status" value="1"/>
</dbReference>
<gene>
    <name evidence="11" type="primary">leuA</name>
    <name evidence="13" type="ORF">DENIS_0958</name>
</gene>
<dbReference type="InterPro" id="IPR005671">
    <property type="entry name" value="LeuA_bact_synth"/>
</dbReference>
<feature type="binding site" evidence="11">
    <location>
        <position position="238"/>
    </location>
    <ligand>
        <name>Mn(2+)</name>
        <dbReference type="ChEBI" id="CHEBI:29035"/>
    </ligand>
</feature>
<dbReference type="InterPro" id="IPR000891">
    <property type="entry name" value="PYR_CT"/>
</dbReference>
<organism evidence="13 14">
    <name type="scientific">Desulfonema ishimotonii</name>
    <dbReference type="NCBI Taxonomy" id="45657"/>
    <lineage>
        <taxon>Bacteria</taxon>
        <taxon>Pseudomonadati</taxon>
        <taxon>Thermodesulfobacteriota</taxon>
        <taxon>Desulfobacteria</taxon>
        <taxon>Desulfobacterales</taxon>
        <taxon>Desulfococcaceae</taxon>
        <taxon>Desulfonema</taxon>
    </lineage>
</organism>
<dbReference type="InterPro" id="IPR036230">
    <property type="entry name" value="LeuA_allosteric_dom_sf"/>
</dbReference>
<dbReference type="NCBIfam" id="TIGR00973">
    <property type="entry name" value="leuA_bact"/>
    <property type="match status" value="1"/>
</dbReference>
<keyword evidence="10 11" id="KW-0100">Branched-chain amino acid biosynthesis</keyword>
<dbReference type="Pfam" id="PF22617">
    <property type="entry name" value="HCS_D2"/>
    <property type="match status" value="1"/>
</dbReference>
<name>A0A401FST7_9BACT</name>
<evidence type="ECO:0000256" key="4">
    <source>
        <dbReference type="ARBA" id="ARBA00018198"/>
    </source>
</evidence>
<dbReference type="Gene3D" id="1.10.238.260">
    <property type="match status" value="1"/>
</dbReference>
<dbReference type="NCBIfam" id="NF002087">
    <property type="entry name" value="PRK00915.1-4"/>
    <property type="match status" value="1"/>
</dbReference>
<dbReference type="Pfam" id="PF08502">
    <property type="entry name" value="LeuA_dimer"/>
    <property type="match status" value="1"/>
</dbReference>
<evidence type="ECO:0000256" key="3">
    <source>
        <dbReference type="ARBA" id="ARBA00012973"/>
    </source>
</evidence>
<dbReference type="Gene3D" id="3.20.20.70">
    <property type="entry name" value="Aldolase class I"/>
    <property type="match status" value="1"/>
</dbReference>
<keyword evidence="6 11" id="KW-0028">Amino-acid biosynthesis</keyword>
<evidence type="ECO:0000256" key="10">
    <source>
        <dbReference type="ARBA" id="ARBA00023304"/>
    </source>
</evidence>
<dbReference type="InterPro" id="IPR050073">
    <property type="entry name" value="2-IPM_HCS-like"/>
</dbReference>
<comment type="function">
    <text evidence="11">Catalyzes the condensation of the acetyl group of acetyl-CoA with 3-methyl-2-oxobutanoate (2-ketoisovalerate) to form 3-carboxy-3-hydroxy-4-methylpentanoate (2-isopropylmalate).</text>
</comment>
<dbReference type="InterPro" id="IPR002034">
    <property type="entry name" value="AIPM/Hcit_synth_CS"/>
</dbReference>
<dbReference type="GO" id="GO:0003852">
    <property type="term" value="F:2-isopropylmalate synthase activity"/>
    <property type="evidence" value="ECO:0007669"/>
    <property type="project" value="UniProtKB-UniRule"/>
</dbReference>
<comment type="catalytic activity">
    <reaction evidence="11">
        <text>3-methyl-2-oxobutanoate + acetyl-CoA + H2O = (2S)-2-isopropylmalate + CoA + H(+)</text>
        <dbReference type="Rhea" id="RHEA:21524"/>
        <dbReference type="ChEBI" id="CHEBI:1178"/>
        <dbReference type="ChEBI" id="CHEBI:11851"/>
        <dbReference type="ChEBI" id="CHEBI:15377"/>
        <dbReference type="ChEBI" id="CHEBI:15378"/>
        <dbReference type="ChEBI" id="CHEBI:57287"/>
        <dbReference type="ChEBI" id="CHEBI:57288"/>
        <dbReference type="EC" id="2.3.3.13"/>
    </reaction>
</comment>
<dbReference type="RefSeq" id="WP_124327475.1">
    <property type="nucleotide sequence ID" value="NZ_BEXT01000001.1"/>
</dbReference>
<dbReference type="EC" id="2.3.3.13" evidence="3 11"/>
<keyword evidence="7 11" id="KW-0808">Transferase</keyword>
<dbReference type="CDD" id="cd07940">
    <property type="entry name" value="DRE_TIM_IPMS"/>
    <property type="match status" value="1"/>
</dbReference>
<dbReference type="InterPro" id="IPR013785">
    <property type="entry name" value="Aldolase_TIM"/>
</dbReference>
<reference evidence="14" key="1">
    <citation type="submission" date="2017-11" db="EMBL/GenBank/DDBJ databases">
        <authorList>
            <person name="Watanabe M."/>
            <person name="Kojima H."/>
        </authorList>
    </citation>
    <scope>NUCLEOTIDE SEQUENCE [LARGE SCALE GENOMIC DNA]</scope>
    <source>
        <strain evidence="14">Tokyo 01</strain>
    </source>
</reference>
<feature type="binding site" evidence="11">
    <location>
        <position position="204"/>
    </location>
    <ligand>
        <name>Mn(2+)</name>
        <dbReference type="ChEBI" id="CHEBI:29035"/>
    </ligand>
</feature>
<feature type="binding site" evidence="11">
    <location>
        <position position="14"/>
    </location>
    <ligand>
        <name>Mn(2+)</name>
        <dbReference type="ChEBI" id="CHEBI:29035"/>
    </ligand>
</feature>
<dbReference type="PROSITE" id="PS00816">
    <property type="entry name" value="AIPM_HOMOCIT_SYNTH_2"/>
    <property type="match status" value="1"/>
</dbReference>
<evidence type="ECO:0000256" key="9">
    <source>
        <dbReference type="ARBA" id="ARBA00023211"/>
    </source>
</evidence>
<dbReference type="PROSITE" id="PS50991">
    <property type="entry name" value="PYR_CT"/>
    <property type="match status" value="1"/>
</dbReference>
<dbReference type="GO" id="GO:0005737">
    <property type="term" value="C:cytoplasm"/>
    <property type="evidence" value="ECO:0007669"/>
    <property type="project" value="UniProtKB-UniRule"/>
</dbReference>
<evidence type="ECO:0000256" key="5">
    <source>
        <dbReference type="ARBA" id="ARBA00022430"/>
    </source>
</evidence>
<accession>A0A401FST7</accession>
<keyword evidence="5 11" id="KW-0432">Leucine biosynthesis</keyword>
<comment type="caution">
    <text evidence="13">The sequence shown here is derived from an EMBL/GenBank/DDBJ whole genome shotgun (WGS) entry which is preliminary data.</text>
</comment>
<dbReference type="FunFam" id="3.20.20.70:FF:000010">
    <property type="entry name" value="2-isopropylmalate synthase"/>
    <property type="match status" value="1"/>
</dbReference>
<feature type="domain" description="Pyruvate carboxyltransferase" evidence="12">
    <location>
        <begin position="5"/>
        <end position="267"/>
    </location>
</feature>
<protein>
    <recommendedName>
        <fullName evidence="4 11">2-isopropylmalate synthase</fullName>
        <ecNumber evidence="3 11">2.3.3.13</ecNumber>
    </recommendedName>
    <alternativeName>
        <fullName evidence="11">Alpha-IPM synthase</fullName>
    </alternativeName>
    <alternativeName>
        <fullName evidence="11">Alpha-isopropylmalate synthase</fullName>
    </alternativeName>
</protein>
<evidence type="ECO:0000259" key="12">
    <source>
        <dbReference type="PROSITE" id="PS50991"/>
    </source>
</evidence>
<dbReference type="PANTHER" id="PTHR10277">
    <property type="entry name" value="HOMOCITRATE SYNTHASE-RELATED"/>
    <property type="match status" value="1"/>
</dbReference>
<sequence>MTDRVYIFDTTLRDGEQSPGASMNAQEKLRLAVQLEKLGVDTLEAGFPAASEGDFDAVSQIARRLTRTEVAGLCRANKNDIDRAWGAVQHARKPKIHTFIATSDIHLEYKLKMTRDEVLRATTDAVRYAASLTDRVEFSAEDGSRSDRDFLCKIFGAAIEAGATVLNLPDTVGYAIPSEFAEMVRYVMAHTPNMHKAILSVHCHNDLGLATANTLAAISAGARQAEVTINGIGERAGNTSLEEVVMALRTRQNYMPMTTGIQTEHIYPTSRLVSMITGIIVQPNKAIVGANAFAHEAGIHQDGVLKNPMTYEIMKPETVGVNTNKLVLGKHSGRHALRSHLKEMGYELSDEELKTVFTRFKEVADKKKHVMDEDLEMIVTEGILRTTDVFKLEYLHISAGTSVMPMASVELAINGRKVRGADWGNGPIDSTFNTISKLTGTGSELLRFTVTALTGGTDAQGEVIVRLRENGLVALGRGSDPDIITASAKAYVNGLNRLEYLKAHPVTDRQTM</sequence>
<dbReference type="Proteomes" id="UP000288096">
    <property type="component" value="Unassembled WGS sequence"/>
</dbReference>
<evidence type="ECO:0000313" key="13">
    <source>
        <dbReference type="EMBL" id="GBC60016.1"/>
    </source>
</evidence>
<evidence type="ECO:0000256" key="6">
    <source>
        <dbReference type="ARBA" id="ARBA00022605"/>
    </source>
</evidence>
<dbReference type="NCBIfam" id="NF002085">
    <property type="entry name" value="PRK00915.1-2"/>
    <property type="match status" value="1"/>
</dbReference>
<dbReference type="GO" id="GO:0030145">
    <property type="term" value="F:manganese ion binding"/>
    <property type="evidence" value="ECO:0007669"/>
    <property type="project" value="UniProtKB-UniRule"/>
</dbReference>
<dbReference type="NCBIfam" id="NF002086">
    <property type="entry name" value="PRK00915.1-3"/>
    <property type="match status" value="1"/>
</dbReference>
<evidence type="ECO:0000313" key="14">
    <source>
        <dbReference type="Proteomes" id="UP000288096"/>
    </source>
</evidence>
<dbReference type="SUPFAM" id="SSF51569">
    <property type="entry name" value="Aldolase"/>
    <property type="match status" value="1"/>
</dbReference>
<feature type="region of interest" description="Regulatory domain" evidence="11">
    <location>
        <begin position="391"/>
        <end position="512"/>
    </location>
</feature>
<comment type="pathway">
    <text evidence="1 11">Amino-acid biosynthesis; L-leucine biosynthesis; L-leucine from 3-methyl-2-oxobutanoate: step 1/4.</text>
</comment>
<keyword evidence="8 11" id="KW-0479">Metal-binding</keyword>
<dbReference type="PROSITE" id="PS00815">
    <property type="entry name" value="AIPM_HOMOCIT_SYNTH_1"/>
    <property type="match status" value="1"/>
</dbReference>
<comment type="subunit">
    <text evidence="11">Homodimer.</text>
</comment>
<feature type="binding site" evidence="11">
    <location>
        <position position="202"/>
    </location>
    <ligand>
        <name>Mn(2+)</name>
        <dbReference type="ChEBI" id="CHEBI:29035"/>
    </ligand>
</feature>
<keyword evidence="14" id="KW-1185">Reference proteome</keyword>
<evidence type="ECO:0000256" key="11">
    <source>
        <dbReference type="HAMAP-Rule" id="MF_01025"/>
    </source>
</evidence>
<keyword evidence="11" id="KW-0963">Cytoplasm</keyword>
<proteinExistence type="inferred from homology"/>
<comment type="similarity">
    <text evidence="2 11">Belongs to the alpha-IPM synthase/homocitrate synthase family. LeuA type 1 subfamily.</text>
</comment>
<reference evidence="14" key="2">
    <citation type="submission" date="2019-01" db="EMBL/GenBank/DDBJ databases">
        <title>Genome sequence of Desulfonema ishimotonii strain Tokyo 01.</title>
        <authorList>
            <person name="Fukui M."/>
        </authorList>
    </citation>
    <scope>NUCLEOTIDE SEQUENCE [LARGE SCALE GENOMIC DNA]</scope>
    <source>
        <strain evidence="14">Tokyo 01</strain>
    </source>
</reference>
<dbReference type="OrthoDB" id="9803573at2"/>
<dbReference type="AlphaFoldDB" id="A0A401FST7"/>
<evidence type="ECO:0000256" key="1">
    <source>
        <dbReference type="ARBA" id="ARBA00004689"/>
    </source>
</evidence>
<dbReference type="SMART" id="SM00917">
    <property type="entry name" value="LeuA_dimer"/>
    <property type="match status" value="1"/>
</dbReference>
<dbReference type="InterPro" id="IPR013709">
    <property type="entry name" value="2-isopropylmalate_synth_dimer"/>
</dbReference>